<name>A0ABU5EGU5_9PROT</name>
<keyword evidence="2" id="KW-1185">Reference proteome</keyword>
<dbReference type="EMBL" id="JAXCLW010000005">
    <property type="protein sequence ID" value="MDY0884643.1"/>
    <property type="molecule type" value="Genomic_DNA"/>
</dbReference>
<organism evidence="1 2">
    <name type="scientific">Dongia soli</name>
    <dbReference type="NCBI Taxonomy" id="600628"/>
    <lineage>
        <taxon>Bacteria</taxon>
        <taxon>Pseudomonadati</taxon>
        <taxon>Pseudomonadota</taxon>
        <taxon>Alphaproteobacteria</taxon>
        <taxon>Rhodospirillales</taxon>
        <taxon>Dongiaceae</taxon>
        <taxon>Dongia</taxon>
    </lineage>
</organism>
<proteinExistence type="predicted"/>
<evidence type="ECO:0000313" key="2">
    <source>
        <dbReference type="Proteomes" id="UP001279642"/>
    </source>
</evidence>
<reference evidence="1 2" key="1">
    <citation type="journal article" date="2016" name="Antonie Van Leeuwenhoek">
        <title>Dongia soli sp. nov., isolated from soil from Dokdo, Korea.</title>
        <authorList>
            <person name="Kim D.U."/>
            <person name="Lee H."/>
            <person name="Kim H."/>
            <person name="Kim S.G."/>
            <person name="Ka J.O."/>
        </authorList>
    </citation>
    <scope>NUCLEOTIDE SEQUENCE [LARGE SCALE GENOMIC DNA]</scope>
    <source>
        <strain evidence="1 2">D78</strain>
    </source>
</reference>
<dbReference type="Proteomes" id="UP001279642">
    <property type="component" value="Unassembled WGS sequence"/>
</dbReference>
<accession>A0ABU5EGU5</accession>
<evidence type="ECO:0000313" key="1">
    <source>
        <dbReference type="EMBL" id="MDY0884643.1"/>
    </source>
</evidence>
<comment type="caution">
    <text evidence="1">The sequence shown here is derived from an EMBL/GenBank/DDBJ whole genome shotgun (WGS) entry which is preliminary data.</text>
</comment>
<protein>
    <submittedName>
        <fullName evidence="1">PAS domain-containing protein</fullName>
    </submittedName>
</protein>
<sequence>MARDFDLLHAYWHSLADGDVPDHDLVDPGSVLDLLPYLMIVEFEEAPFRVRYRLSGSKLDYVSNIDLTGRYLDEFAVDLGPDGENDPDGPRNQAVATLIGLYMACRDMRKPVYGVYGWPDKNGYLRPVEVAMFPLLVRGEIRQCLALEYYGFDPARGPSAPALDPRLPVFD</sequence>
<gene>
    <name evidence="1" type="ORF">SMD27_17500</name>
</gene>
<dbReference type="Pfam" id="PF07310">
    <property type="entry name" value="PAS_5"/>
    <property type="match status" value="1"/>
</dbReference>
<dbReference type="RefSeq" id="WP_320509716.1">
    <property type="nucleotide sequence ID" value="NZ_JAXCLW010000005.1"/>
</dbReference>
<dbReference type="InterPro" id="IPR009922">
    <property type="entry name" value="DUF1457"/>
</dbReference>